<name>A0ABW3IF33_9FLAO</name>
<evidence type="ECO:0000259" key="2">
    <source>
        <dbReference type="Pfam" id="PF04264"/>
    </source>
</evidence>
<evidence type="ECO:0000313" key="4">
    <source>
        <dbReference type="Proteomes" id="UP001597100"/>
    </source>
</evidence>
<feature type="chain" id="PRO_5046518718" evidence="1">
    <location>
        <begin position="20"/>
        <end position="191"/>
    </location>
</feature>
<dbReference type="RefSeq" id="WP_380738301.1">
    <property type="nucleotide sequence ID" value="NZ_JBHTJP010000032.1"/>
</dbReference>
<dbReference type="InterPro" id="IPR007372">
    <property type="entry name" value="Lipid/polyisoprenoid-bd_YceI"/>
</dbReference>
<accession>A0ABW3IF33</accession>
<dbReference type="Gene3D" id="2.40.128.110">
    <property type="entry name" value="Lipid/polyisoprenoid-binding, YceI-like"/>
    <property type="match status" value="1"/>
</dbReference>
<dbReference type="SUPFAM" id="SSF101874">
    <property type="entry name" value="YceI-like"/>
    <property type="match status" value="1"/>
</dbReference>
<protein>
    <submittedName>
        <fullName evidence="3">YceI family protein</fullName>
    </submittedName>
</protein>
<dbReference type="EMBL" id="JBHTJP010000032">
    <property type="protein sequence ID" value="MFD0976721.1"/>
    <property type="molecule type" value="Genomic_DNA"/>
</dbReference>
<proteinExistence type="predicted"/>
<comment type="caution">
    <text evidence="3">The sequence shown here is derived from an EMBL/GenBank/DDBJ whole genome shotgun (WGS) entry which is preliminary data.</text>
</comment>
<keyword evidence="1" id="KW-0732">Signal</keyword>
<keyword evidence="4" id="KW-1185">Reference proteome</keyword>
<feature type="signal peptide" evidence="1">
    <location>
        <begin position="1"/>
        <end position="19"/>
    </location>
</feature>
<organism evidence="3 4">
    <name type="scientific">Salinimicrobium gaetbulicola</name>
    <dbReference type="NCBI Taxonomy" id="999702"/>
    <lineage>
        <taxon>Bacteria</taxon>
        <taxon>Pseudomonadati</taxon>
        <taxon>Bacteroidota</taxon>
        <taxon>Flavobacteriia</taxon>
        <taxon>Flavobacteriales</taxon>
        <taxon>Flavobacteriaceae</taxon>
        <taxon>Salinimicrobium</taxon>
    </lineage>
</organism>
<dbReference type="Proteomes" id="UP001597100">
    <property type="component" value="Unassembled WGS sequence"/>
</dbReference>
<gene>
    <name evidence="3" type="ORF">ACFQ1G_07960</name>
</gene>
<feature type="domain" description="Lipid/polyisoprenoid-binding YceI-like" evidence="2">
    <location>
        <begin position="76"/>
        <end position="188"/>
    </location>
</feature>
<evidence type="ECO:0000313" key="3">
    <source>
        <dbReference type="EMBL" id="MFD0976721.1"/>
    </source>
</evidence>
<evidence type="ECO:0000256" key="1">
    <source>
        <dbReference type="SAM" id="SignalP"/>
    </source>
</evidence>
<dbReference type="InterPro" id="IPR036761">
    <property type="entry name" value="TTHA0802/YceI-like_sf"/>
</dbReference>
<sequence>MKKLLLVVMLLFTGAFTNAQNGFHQKKVTVLPSSQLAINGDTNINKFQCDFDTAFLKEAQQVYYSRKDSIMDFTGAILVLNTRGFDCGNKGINQDFHDLIKSDKYPEIHLEISKVKLRTKTFGVATICITMAGKQKFYEVPINIKDGEIAQFQGELELNIKDFKLEPPKKLFGIIVVKDEIEISFDLKVKK</sequence>
<dbReference type="Pfam" id="PF04264">
    <property type="entry name" value="YceI"/>
    <property type="match status" value="1"/>
</dbReference>
<reference evidence="4" key="1">
    <citation type="journal article" date="2019" name="Int. J. Syst. Evol. Microbiol.">
        <title>The Global Catalogue of Microorganisms (GCM) 10K type strain sequencing project: providing services to taxonomists for standard genome sequencing and annotation.</title>
        <authorList>
            <consortium name="The Broad Institute Genomics Platform"/>
            <consortium name="The Broad Institute Genome Sequencing Center for Infectious Disease"/>
            <person name="Wu L."/>
            <person name="Ma J."/>
        </authorList>
    </citation>
    <scope>NUCLEOTIDE SEQUENCE [LARGE SCALE GENOMIC DNA]</scope>
    <source>
        <strain evidence="4">CCUG 60898</strain>
    </source>
</reference>